<gene>
    <name evidence="2" type="ORF">jhhlp_001647</name>
</gene>
<feature type="compositionally biased region" description="Polar residues" evidence="1">
    <location>
        <begin position="138"/>
        <end position="163"/>
    </location>
</feature>
<evidence type="ECO:0000256" key="1">
    <source>
        <dbReference type="SAM" id="MobiDB-lite"/>
    </source>
</evidence>
<dbReference type="VEuPathDB" id="FungiDB:jhhlp_001647"/>
<feature type="region of interest" description="Disordered" evidence="1">
    <location>
        <begin position="275"/>
        <end position="294"/>
    </location>
</feature>
<organism evidence="2 3">
    <name type="scientific">Lomentospora prolificans</name>
    <dbReference type="NCBI Taxonomy" id="41688"/>
    <lineage>
        <taxon>Eukaryota</taxon>
        <taxon>Fungi</taxon>
        <taxon>Dikarya</taxon>
        <taxon>Ascomycota</taxon>
        <taxon>Pezizomycotina</taxon>
        <taxon>Sordariomycetes</taxon>
        <taxon>Hypocreomycetidae</taxon>
        <taxon>Microascales</taxon>
        <taxon>Microascaceae</taxon>
        <taxon>Lomentospora</taxon>
    </lineage>
</organism>
<dbReference type="Proteomes" id="UP000233524">
    <property type="component" value="Unassembled WGS sequence"/>
</dbReference>
<feature type="region of interest" description="Disordered" evidence="1">
    <location>
        <begin position="1"/>
        <end position="99"/>
    </location>
</feature>
<feature type="region of interest" description="Disordered" evidence="1">
    <location>
        <begin position="125"/>
        <end position="183"/>
    </location>
</feature>
<dbReference type="AlphaFoldDB" id="A0A2N3NIS6"/>
<evidence type="ECO:0000313" key="2">
    <source>
        <dbReference type="EMBL" id="PKS12347.1"/>
    </source>
</evidence>
<feature type="region of interest" description="Disordered" evidence="1">
    <location>
        <begin position="245"/>
        <end position="266"/>
    </location>
</feature>
<dbReference type="PANTHER" id="PTHR47369:SF1">
    <property type="entry name" value="BTB_POZ DOMAIN-CONTAINING PROTEIN"/>
    <property type="match status" value="1"/>
</dbReference>
<dbReference type="EMBL" id="NLAX01000004">
    <property type="protein sequence ID" value="PKS12347.1"/>
    <property type="molecule type" value="Genomic_DNA"/>
</dbReference>
<evidence type="ECO:0008006" key="4">
    <source>
        <dbReference type="Google" id="ProtNLM"/>
    </source>
</evidence>
<dbReference type="PANTHER" id="PTHR47369">
    <property type="entry name" value="BTB/POZ DOMAIN-CONTAINING PROTEIN"/>
    <property type="match status" value="1"/>
</dbReference>
<proteinExistence type="predicted"/>
<feature type="compositionally biased region" description="Basic and acidic residues" evidence="1">
    <location>
        <begin position="165"/>
        <end position="175"/>
    </location>
</feature>
<comment type="caution">
    <text evidence="2">The sequence shown here is derived from an EMBL/GenBank/DDBJ whole genome shotgun (WGS) entry which is preliminary data.</text>
</comment>
<feature type="compositionally biased region" description="Polar residues" evidence="1">
    <location>
        <begin position="1"/>
        <end position="13"/>
    </location>
</feature>
<name>A0A2N3NIS6_9PEZI</name>
<keyword evidence="3" id="KW-1185">Reference proteome</keyword>
<dbReference type="OrthoDB" id="5329403at2759"/>
<feature type="compositionally biased region" description="Polar residues" evidence="1">
    <location>
        <begin position="58"/>
        <end position="84"/>
    </location>
</feature>
<reference evidence="2 3" key="1">
    <citation type="journal article" date="2017" name="G3 (Bethesda)">
        <title>First Draft Genome Sequence of the Pathogenic Fungus Lomentospora prolificans (Formerly Scedosporium prolificans).</title>
        <authorList>
            <person name="Luo R."/>
            <person name="Zimin A."/>
            <person name="Workman R."/>
            <person name="Fan Y."/>
            <person name="Pertea G."/>
            <person name="Grossman N."/>
            <person name="Wear M.P."/>
            <person name="Jia B."/>
            <person name="Miller H."/>
            <person name="Casadevall A."/>
            <person name="Timp W."/>
            <person name="Zhang S.X."/>
            <person name="Salzberg S.L."/>
        </authorList>
    </citation>
    <scope>NUCLEOTIDE SEQUENCE [LARGE SCALE GENOMIC DNA]</scope>
    <source>
        <strain evidence="2 3">JHH-5317</strain>
    </source>
</reference>
<protein>
    <recommendedName>
        <fullName evidence="4">BTB domain-containing protein</fullName>
    </recommendedName>
</protein>
<accession>A0A2N3NIS6</accession>
<dbReference type="STRING" id="41688.A0A2N3NIS6"/>
<sequence>MAPANGSTGNNGTAAARKGPTTRHRNVNPVVPAIPLPYMQKRAQKQSISKGSAAPVSLPSSTTGANGDSQTTPKGVPLQHTQPGVSDPGISNEAKRSELMTQPAEIPAGSVQAATLLAHIVGIDNSSTTSDSTRADTQKPTPTMTDTASSRELVSTSGASSVSEKPAENHRKSSPREAIGQSGMLAPTTTLSIRASNPLSIVVSRDQAHPAPVTFRPDMMNALRRDSPAFQPGANVQESFTLPNSHNGSHPGPMMNTRPSHHPHASVSSITFGGLHDSNNSSPAPLSGGYGPPPGFPVPNGGSYMGRPSGPEFRPQPFVYGNNIDPTTTMDHYGQTMPAYAPHDGGYHPYMGNYMPATPHSFQGSQPSPQPEDNGMYGIPNGAHGHFDDGPARGPTSMYGMGPPPGMLPPMHPLHVVSQTLETDVEQLLEQVKRQFQDAKFSDCILELFFPDHRAPPLKFHAHRFVLAQSRTLEQLMLDSSTSRRKAHSGLLTVMVRADDRYLRSDAFMMAIQRLYGFPLFDIPPPPPGTEDLPLAGGAVDQFKFVISYAAAGHFLQYRSIVVRGMEMASRLVGWETVELALEFSLSSSTARGTIDFHEKWHYGSATNILYEAIVAFVANHLTTEFQLDFAVCDPEGYGRLPKVDAQKEQAGARSTSPAIARGSVMKLTPKHRSRLSKIKFGDMASEDVKPAQRNGNNGVSKRTTEQSGILSRILLNLPFDSVKTILESPRFGMDAENVAVRDEARFRLISDVLGERETRRQGALDAVKEGRIANADAVRRTLSSVQPRTTDECAVLGYQETVAPASNSGTPYISRVWVPLSSDQNGNLNESSGRLTASYP</sequence>
<feature type="region of interest" description="Disordered" evidence="1">
    <location>
        <begin position="359"/>
        <end position="407"/>
    </location>
</feature>
<evidence type="ECO:0000313" key="3">
    <source>
        <dbReference type="Proteomes" id="UP000233524"/>
    </source>
</evidence>
<dbReference type="InParanoid" id="A0A2N3NIS6"/>